<protein>
    <recommendedName>
        <fullName evidence="3">F-box domain-containing protein</fullName>
    </recommendedName>
</protein>
<evidence type="ECO:0000313" key="2">
    <source>
        <dbReference type="Proteomes" id="UP000663841"/>
    </source>
</evidence>
<reference evidence="1" key="1">
    <citation type="submission" date="2021-01" db="EMBL/GenBank/DDBJ databases">
        <authorList>
            <person name="Kaushik A."/>
        </authorList>
    </citation>
    <scope>NUCLEOTIDE SEQUENCE</scope>
    <source>
        <strain evidence="1">AG3-T5</strain>
    </source>
</reference>
<name>A0A8H2X342_9AGAM</name>
<comment type="caution">
    <text evidence="1">The sequence shown here is derived from an EMBL/GenBank/DDBJ whole genome shotgun (WGS) entry which is preliminary data.</text>
</comment>
<accession>A0A8H2X342</accession>
<dbReference type="SUPFAM" id="SSF52047">
    <property type="entry name" value="RNI-like"/>
    <property type="match status" value="1"/>
</dbReference>
<proteinExistence type="predicted"/>
<evidence type="ECO:0008006" key="3">
    <source>
        <dbReference type="Google" id="ProtNLM"/>
    </source>
</evidence>
<dbReference type="EMBL" id="CAJMWW010000065">
    <property type="protein sequence ID" value="CAE6412305.1"/>
    <property type="molecule type" value="Genomic_DNA"/>
</dbReference>
<gene>
    <name evidence="1" type="ORF">RDB_LOCUS25163</name>
</gene>
<dbReference type="AlphaFoldDB" id="A0A8H2X342"/>
<organism evidence="1 2">
    <name type="scientific">Rhizoctonia solani</name>
    <dbReference type="NCBI Taxonomy" id="456999"/>
    <lineage>
        <taxon>Eukaryota</taxon>
        <taxon>Fungi</taxon>
        <taxon>Dikarya</taxon>
        <taxon>Basidiomycota</taxon>
        <taxon>Agaricomycotina</taxon>
        <taxon>Agaricomycetes</taxon>
        <taxon>Cantharellales</taxon>
        <taxon>Ceratobasidiaceae</taxon>
        <taxon>Rhizoctonia</taxon>
    </lineage>
</organism>
<dbReference type="InterPro" id="IPR032675">
    <property type="entry name" value="LRR_dom_sf"/>
</dbReference>
<dbReference type="Gene3D" id="3.80.10.10">
    <property type="entry name" value="Ribonuclease Inhibitor"/>
    <property type="match status" value="1"/>
</dbReference>
<dbReference type="Proteomes" id="UP000663841">
    <property type="component" value="Unassembled WGS sequence"/>
</dbReference>
<sequence>MKFSSLPLEVLQITLRLIPKGSLAPASQLPYRLYAGDIQRQTEFLKTIIDEDENENEHTPRLSHYIKHLSVESTLNKEELEVFALAVVKMKNLERLDWCVSFLKDIGWYATLVLFYQELPKLRSLGLTTAENEIPLGDLDECVAFTNLRELSVTFDVLTVDDIGPDSGLPRTFVDLIRGARNIESLCLHFTDDGSGSAPWESTDLLSELVLDHFPNLRMLEIRSQHLVLIDDHNGPEFRQFIQNHSQIEKIRLLTGGYDYSFWPLSRPQLIVTPADMEIMPCIRHFAGPGLLIEALLKSKLAKKIELLEFHEPTNAAFGSLWNSLLYLDSWTLPELPSLKGLGIFADIDEAGKCNE</sequence>
<evidence type="ECO:0000313" key="1">
    <source>
        <dbReference type="EMBL" id="CAE6412305.1"/>
    </source>
</evidence>